<dbReference type="Proteomes" id="UP000325433">
    <property type="component" value="Unassembled WGS sequence"/>
</dbReference>
<dbReference type="SUPFAM" id="SSF51395">
    <property type="entry name" value="FMN-linked oxidoreductases"/>
    <property type="match status" value="1"/>
</dbReference>
<accession>A0A5N6WB57</accession>
<evidence type="ECO:0000313" key="3">
    <source>
        <dbReference type="Proteomes" id="UP000325433"/>
    </source>
</evidence>
<name>A0A5N6WB57_9EURO</name>
<dbReference type="EMBL" id="ML738298">
    <property type="protein sequence ID" value="KAE8318095.1"/>
    <property type="molecule type" value="Genomic_DNA"/>
</dbReference>
<dbReference type="Pfam" id="PF00724">
    <property type="entry name" value="Oxidored_FMN"/>
    <property type="match status" value="1"/>
</dbReference>
<dbReference type="Gene3D" id="3.20.20.70">
    <property type="entry name" value="Aldolase class I"/>
    <property type="match status" value="1"/>
</dbReference>
<organism evidence="2 3">
    <name type="scientific">Aspergillus transmontanensis</name>
    <dbReference type="NCBI Taxonomy" id="1034304"/>
    <lineage>
        <taxon>Eukaryota</taxon>
        <taxon>Fungi</taxon>
        <taxon>Dikarya</taxon>
        <taxon>Ascomycota</taxon>
        <taxon>Pezizomycotina</taxon>
        <taxon>Eurotiomycetes</taxon>
        <taxon>Eurotiomycetidae</taxon>
        <taxon>Eurotiales</taxon>
        <taxon>Aspergillaceae</taxon>
        <taxon>Aspergillus</taxon>
        <taxon>Aspergillus subgen. Circumdati</taxon>
    </lineage>
</organism>
<feature type="domain" description="NADH:flavin oxidoreductase/NADH oxidase N-terminal" evidence="1">
    <location>
        <begin position="2"/>
        <end position="75"/>
    </location>
</feature>
<dbReference type="AlphaFoldDB" id="A0A5N6WB57"/>
<dbReference type="InterPro" id="IPR001155">
    <property type="entry name" value="OxRdtase_FMN_N"/>
</dbReference>
<dbReference type="InterPro" id="IPR045247">
    <property type="entry name" value="Oye-like"/>
</dbReference>
<dbReference type="GO" id="GO:0010181">
    <property type="term" value="F:FMN binding"/>
    <property type="evidence" value="ECO:0007669"/>
    <property type="project" value="InterPro"/>
</dbReference>
<dbReference type="PANTHER" id="PTHR22893">
    <property type="entry name" value="NADH OXIDOREDUCTASE-RELATED"/>
    <property type="match status" value="1"/>
</dbReference>
<protein>
    <recommendedName>
        <fullName evidence="1">NADH:flavin oxidoreductase/NADH oxidase N-terminal domain-containing protein</fullName>
    </recommendedName>
</protein>
<dbReference type="InterPro" id="IPR013785">
    <property type="entry name" value="Aldolase_TIM"/>
</dbReference>
<dbReference type="GO" id="GO:0003959">
    <property type="term" value="F:NADPH dehydrogenase activity"/>
    <property type="evidence" value="ECO:0007669"/>
    <property type="project" value="TreeGrafter"/>
</dbReference>
<proteinExistence type="predicted"/>
<reference evidence="3" key="1">
    <citation type="submission" date="2019-04" db="EMBL/GenBank/DDBJ databases">
        <title>Friends and foes A comparative genomics studyof 23 Aspergillus species from section Flavi.</title>
        <authorList>
            <consortium name="DOE Joint Genome Institute"/>
            <person name="Kjaerbolling I."/>
            <person name="Vesth T."/>
            <person name="Frisvad J.C."/>
            <person name="Nybo J.L."/>
            <person name="Theobald S."/>
            <person name="Kildgaard S."/>
            <person name="Isbrandt T."/>
            <person name="Kuo A."/>
            <person name="Sato A."/>
            <person name="Lyhne E.K."/>
            <person name="Kogle M.E."/>
            <person name="Wiebenga A."/>
            <person name="Kun R.S."/>
            <person name="Lubbers R.J."/>
            <person name="Makela M.R."/>
            <person name="Barry K."/>
            <person name="Chovatia M."/>
            <person name="Clum A."/>
            <person name="Daum C."/>
            <person name="Haridas S."/>
            <person name="He G."/>
            <person name="LaButti K."/>
            <person name="Lipzen A."/>
            <person name="Mondo S."/>
            <person name="Riley R."/>
            <person name="Salamov A."/>
            <person name="Simmons B.A."/>
            <person name="Magnuson J.K."/>
            <person name="Henrissat B."/>
            <person name="Mortensen U.H."/>
            <person name="Larsen T.O."/>
            <person name="Devries R.P."/>
            <person name="Grigoriev I.V."/>
            <person name="Machida M."/>
            <person name="Baker S.E."/>
            <person name="Andersen M.R."/>
        </authorList>
    </citation>
    <scope>NUCLEOTIDE SEQUENCE [LARGE SCALE GENOMIC DNA]</scope>
    <source>
        <strain evidence="3">CBS 130015</strain>
    </source>
</reference>
<dbReference type="PANTHER" id="PTHR22893:SF91">
    <property type="entry name" value="NADPH DEHYDROGENASE 2-RELATED"/>
    <property type="match status" value="1"/>
</dbReference>
<keyword evidence="3" id="KW-1185">Reference proteome</keyword>
<gene>
    <name evidence="2" type="ORF">BDV41DRAFT_411628</name>
</gene>
<evidence type="ECO:0000259" key="1">
    <source>
        <dbReference type="Pfam" id="PF00724"/>
    </source>
</evidence>
<sequence length="80" mass="8991">MGGSIENHSRFGLEITRRIIAAIGADPVGMRLSPWSTFQGMGIMEDLVPHFEHLISSLREVNISYLHLANSRWVEDPTTQ</sequence>
<evidence type="ECO:0000313" key="2">
    <source>
        <dbReference type="EMBL" id="KAE8318095.1"/>
    </source>
</evidence>